<dbReference type="SUPFAM" id="SSF51197">
    <property type="entry name" value="Clavaminate synthase-like"/>
    <property type="match status" value="1"/>
</dbReference>
<dbReference type="InterPro" id="IPR027443">
    <property type="entry name" value="IPNS-like_sf"/>
</dbReference>
<sequence length="114" mass="13043">MILHQDYVGEPEIFSGNKWLAVPPQKDAFGINIGDTSMIQKLLKRRSLVYLVIPNEDTVVRSPEDIVVGSSRLYPDFSWSYQLDFTNNHRRADLRTLKLLPMSPPFSTLVPLLN</sequence>
<evidence type="ECO:0000313" key="1">
    <source>
        <dbReference type="EMBL" id="KAE8689197.1"/>
    </source>
</evidence>
<reference evidence="1" key="1">
    <citation type="submission" date="2019-09" db="EMBL/GenBank/DDBJ databases">
        <title>Draft genome information of white flower Hibiscus syriacus.</title>
        <authorList>
            <person name="Kim Y.-M."/>
        </authorList>
    </citation>
    <scope>NUCLEOTIDE SEQUENCE [LARGE SCALE GENOMIC DNA]</scope>
    <source>
        <strain evidence="1">YM2019G1</strain>
    </source>
</reference>
<dbReference type="Proteomes" id="UP000436088">
    <property type="component" value="Unassembled WGS sequence"/>
</dbReference>
<dbReference type="EMBL" id="VEPZ02001172">
    <property type="protein sequence ID" value="KAE8689197.1"/>
    <property type="molecule type" value="Genomic_DNA"/>
</dbReference>
<dbReference type="AlphaFoldDB" id="A0A6A2ZBS3"/>
<comment type="caution">
    <text evidence="1">The sequence shown here is derived from an EMBL/GenBank/DDBJ whole genome shotgun (WGS) entry which is preliminary data.</text>
</comment>
<name>A0A6A2ZBS3_HIBSY</name>
<accession>A0A6A2ZBS3</accession>
<keyword evidence="2" id="KW-1185">Reference proteome</keyword>
<evidence type="ECO:0000313" key="2">
    <source>
        <dbReference type="Proteomes" id="UP000436088"/>
    </source>
</evidence>
<dbReference type="Gene3D" id="2.60.120.330">
    <property type="entry name" value="B-lactam Antibiotic, Isopenicillin N Synthase, Chain"/>
    <property type="match status" value="1"/>
</dbReference>
<organism evidence="1 2">
    <name type="scientific">Hibiscus syriacus</name>
    <name type="common">Rose of Sharon</name>
    <dbReference type="NCBI Taxonomy" id="106335"/>
    <lineage>
        <taxon>Eukaryota</taxon>
        <taxon>Viridiplantae</taxon>
        <taxon>Streptophyta</taxon>
        <taxon>Embryophyta</taxon>
        <taxon>Tracheophyta</taxon>
        <taxon>Spermatophyta</taxon>
        <taxon>Magnoliopsida</taxon>
        <taxon>eudicotyledons</taxon>
        <taxon>Gunneridae</taxon>
        <taxon>Pentapetalae</taxon>
        <taxon>rosids</taxon>
        <taxon>malvids</taxon>
        <taxon>Malvales</taxon>
        <taxon>Malvaceae</taxon>
        <taxon>Malvoideae</taxon>
        <taxon>Hibiscus</taxon>
    </lineage>
</organism>
<gene>
    <name evidence="1" type="ORF">F3Y22_tig00110940pilonHSYRG00112</name>
</gene>
<protein>
    <submittedName>
        <fullName evidence="1">Uncharacterized protein</fullName>
    </submittedName>
</protein>
<proteinExistence type="predicted"/>